<dbReference type="InterPro" id="IPR011992">
    <property type="entry name" value="EF-hand-dom_pair"/>
</dbReference>
<evidence type="ECO:0000313" key="5">
    <source>
        <dbReference type="Proteomes" id="UP000678393"/>
    </source>
</evidence>
<accession>A0A8S3YZ55</accession>
<evidence type="ECO:0000256" key="2">
    <source>
        <dbReference type="ARBA" id="ARBA00022837"/>
    </source>
</evidence>
<keyword evidence="5" id="KW-1185">Reference proteome</keyword>
<name>A0A8S3YZ55_9EUPU</name>
<comment type="caution">
    <text evidence="4">The sequence shown here is derived from an EMBL/GenBank/DDBJ whole genome shotgun (WGS) entry which is preliminary data.</text>
</comment>
<dbReference type="CDD" id="cd00051">
    <property type="entry name" value="EFh"/>
    <property type="match status" value="1"/>
</dbReference>
<keyword evidence="1" id="KW-0677">Repeat</keyword>
<dbReference type="Gene3D" id="1.10.238.10">
    <property type="entry name" value="EF-hand"/>
    <property type="match status" value="2"/>
</dbReference>
<reference evidence="4" key="1">
    <citation type="submission" date="2021-04" db="EMBL/GenBank/DDBJ databases">
        <authorList>
            <consortium name="Molecular Ecology Group"/>
        </authorList>
    </citation>
    <scope>NUCLEOTIDE SEQUENCE</scope>
</reference>
<dbReference type="SMART" id="SM00054">
    <property type="entry name" value="EFh"/>
    <property type="match status" value="2"/>
</dbReference>
<dbReference type="AlphaFoldDB" id="A0A8S3YZ55"/>
<feature type="domain" description="EF-hand" evidence="3">
    <location>
        <begin position="114"/>
        <end position="147"/>
    </location>
</feature>
<dbReference type="SUPFAM" id="SSF47473">
    <property type="entry name" value="EF-hand"/>
    <property type="match status" value="1"/>
</dbReference>
<dbReference type="FunFam" id="1.10.238.10:FF:000003">
    <property type="entry name" value="Calmodulin A"/>
    <property type="match status" value="1"/>
</dbReference>
<dbReference type="EMBL" id="CAJHNH020001299">
    <property type="protein sequence ID" value="CAG5122467.1"/>
    <property type="molecule type" value="Genomic_DNA"/>
</dbReference>
<dbReference type="GO" id="GO:0016460">
    <property type="term" value="C:myosin II complex"/>
    <property type="evidence" value="ECO:0007669"/>
    <property type="project" value="TreeGrafter"/>
</dbReference>
<organism evidence="4 5">
    <name type="scientific">Candidula unifasciata</name>
    <dbReference type="NCBI Taxonomy" id="100452"/>
    <lineage>
        <taxon>Eukaryota</taxon>
        <taxon>Metazoa</taxon>
        <taxon>Spiralia</taxon>
        <taxon>Lophotrochozoa</taxon>
        <taxon>Mollusca</taxon>
        <taxon>Gastropoda</taxon>
        <taxon>Heterobranchia</taxon>
        <taxon>Euthyneura</taxon>
        <taxon>Panpulmonata</taxon>
        <taxon>Eupulmonata</taxon>
        <taxon>Stylommatophora</taxon>
        <taxon>Helicina</taxon>
        <taxon>Helicoidea</taxon>
        <taxon>Geomitridae</taxon>
        <taxon>Candidula</taxon>
    </lineage>
</organism>
<dbReference type="PANTHER" id="PTHR23048:SF0">
    <property type="entry name" value="CALMODULIN LIKE 3"/>
    <property type="match status" value="1"/>
</dbReference>
<dbReference type="InterPro" id="IPR050230">
    <property type="entry name" value="CALM/Myosin/TropC-like"/>
</dbReference>
<dbReference type="OrthoDB" id="26525at2759"/>
<dbReference type="InterPro" id="IPR002048">
    <property type="entry name" value="EF_hand_dom"/>
</dbReference>
<dbReference type="InterPro" id="IPR018247">
    <property type="entry name" value="EF_Hand_1_Ca_BS"/>
</dbReference>
<dbReference type="PANTHER" id="PTHR23048">
    <property type="entry name" value="MYOSIN LIGHT CHAIN 1, 3"/>
    <property type="match status" value="1"/>
</dbReference>
<feature type="domain" description="EF-hand" evidence="3">
    <location>
        <begin position="78"/>
        <end position="113"/>
    </location>
</feature>
<dbReference type="PROSITE" id="PS00018">
    <property type="entry name" value="EF_HAND_1"/>
    <property type="match status" value="1"/>
</dbReference>
<sequence>MAKHPLKRDELQEAFTMHCSPDNTIPLNKLGIVIRSLGRAPTEAQLQALIKEFESKGVQTLTCQQVEAIINKYDFPPESPDALREALRLFDKEGSGMINASEVCHILCNLGEKLVKEEMVEMIRELDPNGDGQISIEEFVRVIEGGL</sequence>
<evidence type="ECO:0000313" key="4">
    <source>
        <dbReference type="EMBL" id="CAG5122467.1"/>
    </source>
</evidence>
<dbReference type="GO" id="GO:0005509">
    <property type="term" value="F:calcium ion binding"/>
    <property type="evidence" value="ECO:0007669"/>
    <property type="project" value="InterPro"/>
</dbReference>
<gene>
    <name evidence="4" type="ORF">CUNI_LOCUS8025</name>
</gene>
<evidence type="ECO:0000259" key="3">
    <source>
        <dbReference type="PROSITE" id="PS50222"/>
    </source>
</evidence>
<dbReference type="Proteomes" id="UP000678393">
    <property type="component" value="Unassembled WGS sequence"/>
</dbReference>
<keyword evidence="2" id="KW-0106">Calcium</keyword>
<evidence type="ECO:0000256" key="1">
    <source>
        <dbReference type="ARBA" id="ARBA00022737"/>
    </source>
</evidence>
<dbReference type="PROSITE" id="PS50222">
    <property type="entry name" value="EF_HAND_2"/>
    <property type="match status" value="2"/>
</dbReference>
<proteinExistence type="predicted"/>
<dbReference type="Pfam" id="PF13499">
    <property type="entry name" value="EF-hand_7"/>
    <property type="match status" value="1"/>
</dbReference>
<protein>
    <recommendedName>
        <fullName evidence="3">EF-hand domain-containing protein</fullName>
    </recommendedName>
</protein>